<evidence type="ECO:0000256" key="3">
    <source>
        <dbReference type="ARBA" id="ARBA00005933"/>
    </source>
</evidence>
<comment type="caution">
    <text evidence="7">The sequence shown here is derived from an EMBL/GenBank/DDBJ whole genome shotgun (WGS) entry which is preliminary data.</text>
</comment>
<dbReference type="PANTHER" id="PTHR21649">
    <property type="entry name" value="CHLOROPHYLL A/B BINDING PROTEIN"/>
    <property type="match status" value="1"/>
</dbReference>
<keyword evidence="8" id="KW-1185">Reference proteome</keyword>
<dbReference type="EMBL" id="JBBJCI010000039">
    <property type="protein sequence ID" value="KAK7249828.1"/>
    <property type="molecule type" value="Genomic_DNA"/>
</dbReference>
<dbReference type="SUPFAM" id="SSF103511">
    <property type="entry name" value="Chlorophyll a-b binding protein"/>
    <property type="match status" value="1"/>
</dbReference>
<sequence>MLASVGFLVGESGATPLFGGNIDGIAINQFWKVPTGFWPVILLFIAVPETFRALRGWMEPTVPENYFQLRSGYTPGDIDFDPLGLCPADAMEFKEMQTKELQHGRLAMLAAAGMIVQELQTGSTLF</sequence>
<evidence type="ECO:0000256" key="4">
    <source>
        <dbReference type="ARBA" id="ARBA00022528"/>
    </source>
</evidence>
<comment type="similarity">
    <text evidence="3">Belongs to the fucoxanthin chlorophyll protein family.</text>
</comment>
<name>A0ABR1G9L4_AURAN</name>
<dbReference type="Gene3D" id="1.10.3460.10">
    <property type="entry name" value="Chlorophyll a/b binding protein domain"/>
    <property type="match status" value="1"/>
</dbReference>
<dbReference type="InterPro" id="IPR001344">
    <property type="entry name" value="Chloro_AB-bd_pln"/>
</dbReference>
<gene>
    <name evidence="7" type="primary">Lhcx2</name>
    <name evidence="7" type="ORF">SO694_00005129</name>
</gene>
<reference evidence="7 8" key="1">
    <citation type="submission" date="2024-03" db="EMBL/GenBank/DDBJ databases">
        <title>Aureococcus anophagefferens CCMP1851 and Kratosvirus quantuckense: Draft genome of a second virus-susceptible host strain in the model system.</title>
        <authorList>
            <person name="Chase E."/>
            <person name="Truchon A.R."/>
            <person name="Schepens W."/>
            <person name="Wilhelm S.W."/>
        </authorList>
    </citation>
    <scope>NUCLEOTIDE SEQUENCE [LARGE SCALE GENOMIC DNA]</scope>
    <source>
        <strain evidence="7 8">CCMP1851</strain>
    </source>
</reference>
<dbReference type="Pfam" id="PF00504">
    <property type="entry name" value="Chloroa_b-bind"/>
    <property type="match status" value="1"/>
</dbReference>
<keyword evidence="4" id="KW-0150">Chloroplast</keyword>
<dbReference type="Proteomes" id="UP001363151">
    <property type="component" value="Unassembled WGS sequence"/>
</dbReference>
<proteinExistence type="inferred from homology"/>
<evidence type="ECO:0000313" key="8">
    <source>
        <dbReference type="Proteomes" id="UP001363151"/>
    </source>
</evidence>
<evidence type="ECO:0000256" key="2">
    <source>
        <dbReference type="ARBA" id="ARBA00004229"/>
    </source>
</evidence>
<organism evidence="7 8">
    <name type="scientific">Aureococcus anophagefferens</name>
    <name type="common">Harmful bloom alga</name>
    <dbReference type="NCBI Taxonomy" id="44056"/>
    <lineage>
        <taxon>Eukaryota</taxon>
        <taxon>Sar</taxon>
        <taxon>Stramenopiles</taxon>
        <taxon>Ochrophyta</taxon>
        <taxon>Pelagophyceae</taxon>
        <taxon>Pelagomonadales</taxon>
        <taxon>Pelagomonadaceae</taxon>
        <taxon>Aureococcus</taxon>
    </lineage>
</organism>
<evidence type="ECO:0000313" key="7">
    <source>
        <dbReference type="EMBL" id="KAK7249828.1"/>
    </source>
</evidence>
<comment type="function">
    <text evidence="1">The light-harvesting complex (LHC) functions as a light receptor, it captures and delivers excitation energy to photosystems with which it is closely associated. Energy is transferred from the carotenoid and chlorophyll C (or B) to chlorophyll A and the photosynthetic reaction centers where it is used to synthesize ATP and reducing power.</text>
</comment>
<protein>
    <submittedName>
        <fullName evidence="7">Chlorophyll A-B binding protein</fullName>
    </submittedName>
</protein>
<accession>A0ABR1G9L4</accession>
<dbReference type="InterPro" id="IPR022796">
    <property type="entry name" value="Chloroa_b-bind"/>
</dbReference>
<evidence type="ECO:0000256" key="5">
    <source>
        <dbReference type="ARBA" id="ARBA00022531"/>
    </source>
</evidence>
<keyword evidence="5" id="KW-0602">Photosynthesis</keyword>
<comment type="subcellular location">
    <subcellularLocation>
        <location evidence="2">Plastid</location>
        <location evidence="2">Chloroplast</location>
    </subcellularLocation>
</comment>
<evidence type="ECO:0000256" key="6">
    <source>
        <dbReference type="ARBA" id="ARBA00022640"/>
    </source>
</evidence>
<keyword evidence="6" id="KW-0934">Plastid</keyword>
<evidence type="ECO:0000256" key="1">
    <source>
        <dbReference type="ARBA" id="ARBA00004022"/>
    </source>
</evidence>